<dbReference type="Gene3D" id="3.40.50.300">
    <property type="entry name" value="P-loop containing nucleotide triphosphate hydrolases"/>
    <property type="match status" value="1"/>
</dbReference>
<name>A0A3M3DX39_9PSED</name>
<dbReference type="OrthoDB" id="7020775at2"/>
<comment type="caution">
    <text evidence="1">The sequence shown here is derived from an EMBL/GenBank/DDBJ whole genome shotgun (WGS) entry which is preliminary data.</text>
</comment>
<accession>A0A3M3DX39</accession>
<evidence type="ECO:0000313" key="1">
    <source>
        <dbReference type="EMBL" id="RMM41944.1"/>
    </source>
</evidence>
<dbReference type="SUPFAM" id="SSF52540">
    <property type="entry name" value="P-loop containing nucleoside triphosphate hydrolases"/>
    <property type="match status" value="1"/>
</dbReference>
<dbReference type="Proteomes" id="UP000270661">
    <property type="component" value="Unassembled WGS sequence"/>
</dbReference>
<dbReference type="EMBL" id="RBOJ01000108">
    <property type="protein sequence ID" value="RMM41944.1"/>
    <property type="molecule type" value="Genomic_DNA"/>
</dbReference>
<proteinExistence type="predicted"/>
<protein>
    <submittedName>
        <fullName evidence="1">Uncharacterized protein</fullName>
    </submittedName>
</protein>
<keyword evidence="2" id="KW-1185">Reference proteome</keyword>
<gene>
    <name evidence="1" type="ORF">ALQ77_03204</name>
</gene>
<organism evidence="1 2">
    <name type="scientific">Pseudomonas corrugata</name>
    <dbReference type="NCBI Taxonomy" id="47879"/>
    <lineage>
        <taxon>Bacteria</taxon>
        <taxon>Pseudomonadati</taxon>
        <taxon>Pseudomonadota</taxon>
        <taxon>Gammaproteobacteria</taxon>
        <taxon>Pseudomonadales</taxon>
        <taxon>Pseudomonadaceae</taxon>
        <taxon>Pseudomonas</taxon>
    </lineage>
</organism>
<dbReference type="InterPro" id="IPR027417">
    <property type="entry name" value="P-loop_NTPase"/>
</dbReference>
<evidence type="ECO:0000313" key="2">
    <source>
        <dbReference type="Proteomes" id="UP000270661"/>
    </source>
</evidence>
<reference evidence="1 2" key="1">
    <citation type="submission" date="2018-08" db="EMBL/GenBank/DDBJ databases">
        <title>Recombination of ecologically and evolutionarily significant loci maintains genetic cohesion in the Pseudomonas syringae species complex.</title>
        <authorList>
            <person name="Dillon M."/>
            <person name="Thakur S."/>
            <person name="Almeida R.N.D."/>
            <person name="Weir B.S."/>
            <person name="Guttman D.S."/>
        </authorList>
    </citation>
    <scope>NUCLEOTIDE SEQUENCE [LARGE SCALE GENOMIC DNA]</scope>
    <source>
        <strain evidence="1 2">NCPPB2445</strain>
    </source>
</reference>
<dbReference type="AlphaFoldDB" id="A0A3M3DX39"/>
<sequence length="450" mass="50486">MDEQPTVYQIFTPATPANLVFIEREDINNNLVNSLRTPGKQLVIYGHSGTGKSTIINKKLEQLFESQITTRCMQGMSFEQIVLDAFDQLSPYYSAEKADKKTTTKGANLSATYLGIQSQISGLTATERADKSARILPPQLTLQNLARFMGQSKSCWILEDFHKIAETDRTKLSQAMKVFVDMSAEYPDLKIIAIGAVDSARQVVQYDNEMRTRAAEIHVPLMNIYELQDIIIKGSKLMNLKFDSSLTTTISHYAAGLPSICHTLCLNICLHLNLEAPSGTPLTINKKSLEPAIKMYLDGASDTLKMAFETNLKQAKIKKYNNAELIVKALSELPQEGATRADIFKRITRNERGYPQGNLTKYLKQMCETSSIPLIRSSESSGKYAFIDPLYRAFAIALNSSTQSNLNHELIDWNTAIENFVKSFNTDELTKSITGRFQSFTIDHKAFQRE</sequence>
<dbReference type="RefSeq" id="WP_122319517.1">
    <property type="nucleotide sequence ID" value="NZ_LHVK01000003.1"/>
</dbReference>